<feature type="binding site" evidence="18">
    <location>
        <position position="392"/>
    </location>
    <ligand>
        <name>ATP</name>
        <dbReference type="ChEBI" id="CHEBI:30616"/>
    </ligand>
</feature>
<comment type="subcellular location">
    <subcellularLocation>
        <location evidence="1">Membrane</location>
        <topology evidence="1">Single-pass type I membrane protein</topology>
    </subcellularLocation>
</comment>
<dbReference type="PROSITE" id="PS00107">
    <property type="entry name" value="PROTEIN_KINASE_ATP"/>
    <property type="match status" value="1"/>
</dbReference>
<sequence>MLSNFLLLFLLAHSLYLSAASFISWRAMEADGGHFCEDSEVYCGGPFMKDRYPFVRFDPLNGSCSPHITCSQNRLGMKIGSLEYRINFIDYEKQTLLMANNDYFLSDQCLCCYSSGITLFQDVEPFFSYTEHNLQVLLLYDCSSRVLDFDGVHKLPCSDSSAGQFYYTAMDPGFFESECASVSYAVMNQMSYMSMDPHINSTVEDLEGALQLGFEVTWTPQERKGCDGCMQSGGRCRNDSFLDDMVLCLCRDNFTYLHTCPVQRGHDVFEQNGTKPPEKGIILGQNGTKLPEKGIIIGGLLAAGIFLFVFLLLLYLYCYGKLNISILSGKNGSRKDSKLDAFMEKFGHLAPTSYSYSDVEKMTSSFNHKIGQGGYGGVYKGKLDNGRLVAVKVLNSSKGTGKEFLSEVISIGCTYHVNIVSLLGFCLEGSTRILIYEFMANGSLEKFIYTKKQTIPSLEWEKLLEIATGIARGLEYLHHGCNIGILHFDIKPHNILLDEDFHPNISDFGLAKLCRSADSIISMVQARGTVGYIAPEVFLKNFGGVSSKSDVYSYGMVVLEMVGGRRNVEVQPNNTSEIYFPHWIYKNLNLDGKLITFRAMNKVEEVIARRMILVGLWCIQTKPTDRPSMRKVLDMLEGRIIDLQIPPMPVLSSPSRSAKHSQTNHSHEIVSVATTY</sequence>
<dbReference type="Pfam" id="PF00069">
    <property type="entry name" value="Pkinase"/>
    <property type="match status" value="1"/>
</dbReference>
<evidence type="ECO:0000256" key="15">
    <source>
        <dbReference type="ARBA" id="ARBA00023180"/>
    </source>
</evidence>
<evidence type="ECO:0000256" key="20">
    <source>
        <dbReference type="SAM" id="SignalP"/>
    </source>
</evidence>
<dbReference type="InterPro" id="IPR000719">
    <property type="entry name" value="Prot_kinase_dom"/>
</dbReference>
<dbReference type="PANTHER" id="PTHR27009">
    <property type="entry name" value="RUST RESISTANCE KINASE LR10-RELATED"/>
    <property type="match status" value="1"/>
</dbReference>
<evidence type="ECO:0000313" key="23">
    <source>
        <dbReference type="RefSeq" id="XP_038976229.1"/>
    </source>
</evidence>
<feature type="transmembrane region" description="Helical" evidence="19">
    <location>
        <begin position="295"/>
        <end position="318"/>
    </location>
</feature>
<dbReference type="InterPro" id="IPR045874">
    <property type="entry name" value="LRK10/LRL21-25-like"/>
</dbReference>
<dbReference type="OrthoDB" id="1668230at2759"/>
<dbReference type="Proteomes" id="UP000228380">
    <property type="component" value="Unplaced"/>
</dbReference>
<evidence type="ECO:0000259" key="21">
    <source>
        <dbReference type="PROSITE" id="PS50011"/>
    </source>
</evidence>
<evidence type="ECO:0000256" key="6">
    <source>
        <dbReference type="ARBA" id="ARBA00022692"/>
    </source>
</evidence>
<keyword evidence="12 19" id="KW-0472">Membrane</keyword>
<keyword evidence="9" id="KW-0418">Kinase</keyword>
<keyword evidence="4" id="KW-0245">EGF-like domain</keyword>
<dbReference type="PROSITE" id="PS50011">
    <property type="entry name" value="PROTEIN_KINASE_DOM"/>
    <property type="match status" value="1"/>
</dbReference>
<evidence type="ECO:0000256" key="5">
    <source>
        <dbReference type="ARBA" id="ARBA00022679"/>
    </source>
</evidence>
<keyword evidence="7 20" id="KW-0732">Signal</keyword>
<keyword evidence="14" id="KW-0675">Receptor</keyword>
<evidence type="ECO:0000256" key="12">
    <source>
        <dbReference type="ARBA" id="ARBA00023136"/>
    </source>
</evidence>
<dbReference type="InterPro" id="IPR017441">
    <property type="entry name" value="Protein_kinase_ATP_BS"/>
</dbReference>
<evidence type="ECO:0000256" key="3">
    <source>
        <dbReference type="ARBA" id="ARBA00022527"/>
    </source>
</evidence>
<evidence type="ECO:0000256" key="19">
    <source>
        <dbReference type="SAM" id="Phobius"/>
    </source>
</evidence>
<keyword evidence="15" id="KW-0325">Glycoprotein</keyword>
<evidence type="ECO:0000256" key="11">
    <source>
        <dbReference type="ARBA" id="ARBA00022989"/>
    </source>
</evidence>
<evidence type="ECO:0000256" key="8">
    <source>
        <dbReference type="ARBA" id="ARBA00022741"/>
    </source>
</evidence>
<evidence type="ECO:0000256" key="18">
    <source>
        <dbReference type="PROSITE-ProRule" id="PRU10141"/>
    </source>
</evidence>
<keyword evidence="8 18" id="KW-0547">Nucleotide-binding</keyword>
<dbReference type="FunFam" id="3.30.200.20:FF:000059">
    <property type="entry name" value="S-receptor-like serine/threonine-protein kinase"/>
    <property type="match status" value="1"/>
</dbReference>
<dbReference type="SUPFAM" id="SSF56112">
    <property type="entry name" value="Protein kinase-like (PK-like)"/>
    <property type="match status" value="1"/>
</dbReference>
<keyword evidence="11 19" id="KW-1133">Transmembrane helix</keyword>
<dbReference type="FunFam" id="1.10.510.10:FF:000590">
    <property type="entry name" value="PR5-like receptor kinase"/>
    <property type="match status" value="1"/>
</dbReference>
<reference evidence="23" key="1">
    <citation type="submission" date="2025-08" db="UniProtKB">
        <authorList>
            <consortium name="RefSeq"/>
        </authorList>
    </citation>
    <scope>IDENTIFICATION</scope>
    <source>
        <tissue evidence="23">Young leaves</tissue>
    </source>
</reference>
<evidence type="ECO:0000256" key="7">
    <source>
        <dbReference type="ARBA" id="ARBA00022729"/>
    </source>
</evidence>
<dbReference type="RefSeq" id="XP_038976229.1">
    <property type="nucleotide sequence ID" value="XM_039120301.1"/>
</dbReference>
<gene>
    <name evidence="23" type="primary">LOC103699648</name>
</gene>
<dbReference type="InterPro" id="IPR032872">
    <property type="entry name" value="WAK_assoc_C"/>
</dbReference>
<evidence type="ECO:0000256" key="16">
    <source>
        <dbReference type="ARBA" id="ARBA00047899"/>
    </source>
</evidence>
<keyword evidence="22" id="KW-1185">Reference proteome</keyword>
<dbReference type="GO" id="GO:0016020">
    <property type="term" value="C:membrane"/>
    <property type="evidence" value="ECO:0007669"/>
    <property type="project" value="UniProtKB-SubCell"/>
</dbReference>
<evidence type="ECO:0000256" key="17">
    <source>
        <dbReference type="ARBA" id="ARBA00048679"/>
    </source>
</evidence>
<evidence type="ECO:0000256" key="4">
    <source>
        <dbReference type="ARBA" id="ARBA00022536"/>
    </source>
</evidence>
<feature type="chain" id="PRO_5034443513" description="non-specific serine/threonine protein kinase" evidence="20">
    <location>
        <begin position="21"/>
        <end position="676"/>
    </location>
</feature>
<dbReference type="GO" id="GO:0005524">
    <property type="term" value="F:ATP binding"/>
    <property type="evidence" value="ECO:0007669"/>
    <property type="project" value="UniProtKB-UniRule"/>
</dbReference>
<dbReference type="GeneID" id="103699648"/>
<comment type="catalytic activity">
    <reaction evidence="16">
        <text>L-threonyl-[protein] + ATP = O-phospho-L-threonyl-[protein] + ADP + H(+)</text>
        <dbReference type="Rhea" id="RHEA:46608"/>
        <dbReference type="Rhea" id="RHEA-COMP:11060"/>
        <dbReference type="Rhea" id="RHEA-COMP:11605"/>
        <dbReference type="ChEBI" id="CHEBI:15378"/>
        <dbReference type="ChEBI" id="CHEBI:30013"/>
        <dbReference type="ChEBI" id="CHEBI:30616"/>
        <dbReference type="ChEBI" id="CHEBI:61977"/>
        <dbReference type="ChEBI" id="CHEBI:456216"/>
        <dbReference type="EC" id="2.7.11.1"/>
    </reaction>
</comment>
<keyword evidence="6 19" id="KW-0812">Transmembrane</keyword>
<dbReference type="AlphaFoldDB" id="A0A8B8ZY46"/>
<dbReference type="EC" id="2.7.11.1" evidence="2"/>
<dbReference type="GO" id="GO:0004674">
    <property type="term" value="F:protein serine/threonine kinase activity"/>
    <property type="evidence" value="ECO:0007669"/>
    <property type="project" value="UniProtKB-KW"/>
</dbReference>
<comment type="catalytic activity">
    <reaction evidence="17">
        <text>L-seryl-[protein] + ATP = O-phospho-L-seryl-[protein] + ADP + H(+)</text>
        <dbReference type="Rhea" id="RHEA:17989"/>
        <dbReference type="Rhea" id="RHEA-COMP:9863"/>
        <dbReference type="Rhea" id="RHEA-COMP:11604"/>
        <dbReference type="ChEBI" id="CHEBI:15378"/>
        <dbReference type="ChEBI" id="CHEBI:29999"/>
        <dbReference type="ChEBI" id="CHEBI:30616"/>
        <dbReference type="ChEBI" id="CHEBI:83421"/>
        <dbReference type="ChEBI" id="CHEBI:456216"/>
        <dbReference type="EC" id="2.7.11.1"/>
    </reaction>
</comment>
<keyword evidence="13" id="KW-1015">Disulfide bond</keyword>
<organism evidence="22 23">
    <name type="scientific">Phoenix dactylifera</name>
    <name type="common">Date palm</name>
    <dbReference type="NCBI Taxonomy" id="42345"/>
    <lineage>
        <taxon>Eukaryota</taxon>
        <taxon>Viridiplantae</taxon>
        <taxon>Streptophyta</taxon>
        <taxon>Embryophyta</taxon>
        <taxon>Tracheophyta</taxon>
        <taxon>Spermatophyta</taxon>
        <taxon>Magnoliopsida</taxon>
        <taxon>Liliopsida</taxon>
        <taxon>Arecaceae</taxon>
        <taxon>Coryphoideae</taxon>
        <taxon>Phoeniceae</taxon>
        <taxon>Phoenix</taxon>
    </lineage>
</organism>
<dbReference type="KEGG" id="pda:103699648"/>
<dbReference type="InterPro" id="IPR008271">
    <property type="entry name" value="Ser/Thr_kinase_AS"/>
</dbReference>
<evidence type="ECO:0000256" key="10">
    <source>
        <dbReference type="ARBA" id="ARBA00022840"/>
    </source>
</evidence>
<evidence type="ECO:0000256" key="2">
    <source>
        <dbReference type="ARBA" id="ARBA00012513"/>
    </source>
</evidence>
<dbReference type="PROSITE" id="PS00108">
    <property type="entry name" value="PROTEIN_KINASE_ST"/>
    <property type="match status" value="1"/>
</dbReference>
<evidence type="ECO:0000256" key="14">
    <source>
        <dbReference type="ARBA" id="ARBA00023170"/>
    </source>
</evidence>
<protein>
    <recommendedName>
        <fullName evidence="2">non-specific serine/threonine protein kinase</fullName>
        <ecNumber evidence="2">2.7.11.1</ecNumber>
    </recommendedName>
</protein>
<feature type="signal peptide" evidence="20">
    <location>
        <begin position="1"/>
        <end position="20"/>
    </location>
</feature>
<keyword evidence="5" id="KW-0808">Transferase</keyword>
<evidence type="ECO:0000256" key="13">
    <source>
        <dbReference type="ARBA" id="ARBA00023157"/>
    </source>
</evidence>
<keyword evidence="3" id="KW-0723">Serine/threonine-protein kinase</keyword>
<dbReference type="Gene3D" id="1.10.510.10">
    <property type="entry name" value="Transferase(Phosphotransferase) domain 1"/>
    <property type="match status" value="1"/>
</dbReference>
<evidence type="ECO:0000256" key="1">
    <source>
        <dbReference type="ARBA" id="ARBA00004479"/>
    </source>
</evidence>
<dbReference type="SMART" id="SM00220">
    <property type="entry name" value="S_TKc"/>
    <property type="match status" value="1"/>
</dbReference>
<keyword evidence="10 18" id="KW-0067">ATP-binding</keyword>
<evidence type="ECO:0000256" key="9">
    <source>
        <dbReference type="ARBA" id="ARBA00022777"/>
    </source>
</evidence>
<accession>A0A8B8ZY46</accession>
<dbReference type="Gene3D" id="3.30.200.20">
    <property type="entry name" value="Phosphorylase Kinase, domain 1"/>
    <property type="match status" value="1"/>
</dbReference>
<dbReference type="InterPro" id="IPR011009">
    <property type="entry name" value="Kinase-like_dom_sf"/>
</dbReference>
<dbReference type="Pfam" id="PF14380">
    <property type="entry name" value="WAK_assoc"/>
    <property type="match status" value="1"/>
</dbReference>
<proteinExistence type="predicted"/>
<name>A0A8B8ZY46_PHODC</name>
<feature type="domain" description="Protein kinase" evidence="21">
    <location>
        <begin position="364"/>
        <end position="651"/>
    </location>
</feature>
<evidence type="ECO:0000313" key="22">
    <source>
        <dbReference type="Proteomes" id="UP000228380"/>
    </source>
</evidence>